<evidence type="ECO:0000313" key="3">
    <source>
        <dbReference type="Proteomes" id="UP000030765"/>
    </source>
</evidence>
<sequence length="71" mass="7998">MGRAKPNRCCLLARIRYNWIRMAKEIWENTERCSVKSVPKKAIAGVLERSVDFVVALIQAKAGTAQYFIAG</sequence>
<reference evidence="2" key="2">
    <citation type="submission" date="2020-05" db="UniProtKB">
        <authorList>
            <consortium name="EnsemblMetazoa"/>
        </authorList>
    </citation>
    <scope>IDENTIFICATION</scope>
</reference>
<protein>
    <submittedName>
        <fullName evidence="1 2">Immunoglobulin tau heavy chain secretory form</fullName>
    </submittedName>
</protein>
<name>A0A084WFE9_ANOSI</name>
<evidence type="ECO:0000313" key="1">
    <source>
        <dbReference type="EMBL" id="KFB48943.1"/>
    </source>
</evidence>
<dbReference type="EMBL" id="KE525342">
    <property type="protein sequence ID" value="KFB48943.1"/>
    <property type="molecule type" value="Genomic_DNA"/>
</dbReference>
<evidence type="ECO:0000313" key="2">
    <source>
        <dbReference type="EnsemblMetazoa" id="ASIC016943-PA"/>
    </source>
</evidence>
<dbReference type="Proteomes" id="UP000030765">
    <property type="component" value="Unassembled WGS sequence"/>
</dbReference>
<dbReference type="AlphaFoldDB" id="A0A084WFE9"/>
<proteinExistence type="predicted"/>
<reference evidence="1 3" key="1">
    <citation type="journal article" date="2014" name="BMC Genomics">
        <title>Genome sequence of Anopheles sinensis provides insight into genetics basis of mosquito competence for malaria parasites.</title>
        <authorList>
            <person name="Zhou D."/>
            <person name="Zhang D."/>
            <person name="Ding G."/>
            <person name="Shi L."/>
            <person name="Hou Q."/>
            <person name="Ye Y."/>
            <person name="Xu Y."/>
            <person name="Zhou H."/>
            <person name="Xiong C."/>
            <person name="Li S."/>
            <person name="Yu J."/>
            <person name="Hong S."/>
            <person name="Yu X."/>
            <person name="Zou P."/>
            <person name="Chen C."/>
            <person name="Chang X."/>
            <person name="Wang W."/>
            <person name="Lv Y."/>
            <person name="Sun Y."/>
            <person name="Ma L."/>
            <person name="Shen B."/>
            <person name="Zhu C."/>
        </authorList>
    </citation>
    <scope>NUCLEOTIDE SEQUENCE [LARGE SCALE GENOMIC DNA]</scope>
</reference>
<keyword evidence="3" id="KW-1185">Reference proteome</keyword>
<organism evidence="1">
    <name type="scientific">Anopheles sinensis</name>
    <name type="common">Mosquito</name>
    <dbReference type="NCBI Taxonomy" id="74873"/>
    <lineage>
        <taxon>Eukaryota</taxon>
        <taxon>Metazoa</taxon>
        <taxon>Ecdysozoa</taxon>
        <taxon>Arthropoda</taxon>
        <taxon>Hexapoda</taxon>
        <taxon>Insecta</taxon>
        <taxon>Pterygota</taxon>
        <taxon>Neoptera</taxon>
        <taxon>Endopterygota</taxon>
        <taxon>Diptera</taxon>
        <taxon>Nematocera</taxon>
        <taxon>Culicoidea</taxon>
        <taxon>Culicidae</taxon>
        <taxon>Anophelinae</taxon>
        <taxon>Anopheles</taxon>
    </lineage>
</organism>
<dbReference type="EnsemblMetazoa" id="ASIC016943-RA">
    <property type="protein sequence ID" value="ASIC016943-PA"/>
    <property type="gene ID" value="ASIC016943"/>
</dbReference>
<gene>
    <name evidence="1" type="ORF">ZHAS_00016943</name>
</gene>
<dbReference type="EMBL" id="ATLV01023338">
    <property type="status" value="NOT_ANNOTATED_CDS"/>
    <property type="molecule type" value="Genomic_DNA"/>
</dbReference>
<dbReference type="VEuPathDB" id="VectorBase:ASIC016943"/>
<accession>A0A084WFE9</accession>